<accession>A0A8S8XAM4</accession>
<gene>
    <name evidence="2" type="ORF">TMPK1_06440</name>
</gene>
<feature type="signal peptide" evidence="1">
    <location>
        <begin position="1"/>
        <end position="21"/>
    </location>
</feature>
<evidence type="ECO:0000313" key="3">
    <source>
        <dbReference type="Proteomes" id="UP000681075"/>
    </source>
</evidence>
<sequence>MIRRCALIGLALLAAAQSARAERLADWLRIDGYADLRVIQTDDERTSREGGTGRLRYGGDANGARSLVRAEAGFVPVIQFSGELDAVGTFVLDGGQPAYFGLAEGYVRWKPAPTSDWRFTVRAGFLIPPFSLSNDGIAWTSRTTLTWSAIDTWLGEEVRALGVEPKVEYWFDERDHIDVVAGLFTDNDISGTILAQRGWMLHDQLAVTTTRLKGPTAYDNIAVRRQTITRPFVELDDRPGWYGLVTAARDGVGKIAFGHYDNLADPRAAGTDVAGWRTHFNTLGVQYDLPDLHTVLTAQGMKGYTALRIFSPISTVFESVYGSVSHDLAREHKVTARWDWFRTVSNSLPTSLYRGEIGQAATAAYIWRPATSWRFTVEAVHVRSARALRTPAYQSYITNETQLQAGVRFFF</sequence>
<keyword evidence="3" id="KW-1185">Reference proteome</keyword>
<dbReference type="RefSeq" id="WP_420241413.1">
    <property type="nucleotide sequence ID" value="NZ_BOPV01000001.1"/>
</dbReference>
<evidence type="ECO:0008006" key="4">
    <source>
        <dbReference type="Google" id="ProtNLM"/>
    </source>
</evidence>
<organism evidence="2 3">
    <name type="scientific">Roseiterribacter gracilis</name>
    <dbReference type="NCBI Taxonomy" id="2812848"/>
    <lineage>
        <taxon>Bacteria</taxon>
        <taxon>Pseudomonadati</taxon>
        <taxon>Pseudomonadota</taxon>
        <taxon>Alphaproteobacteria</taxon>
        <taxon>Rhodospirillales</taxon>
        <taxon>Roseiterribacteraceae</taxon>
        <taxon>Roseiterribacter</taxon>
    </lineage>
</organism>
<dbReference type="Proteomes" id="UP000681075">
    <property type="component" value="Unassembled WGS sequence"/>
</dbReference>
<comment type="caution">
    <text evidence="2">The sequence shown here is derived from an EMBL/GenBank/DDBJ whole genome shotgun (WGS) entry which is preliminary data.</text>
</comment>
<evidence type="ECO:0000313" key="2">
    <source>
        <dbReference type="EMBL" id="GIL38407.1"/>
    </source>
</evidence>
<keyword evidence="1" id="KW-0732">Signal</keyword>
<dbReference type="SUPFAM" id="SSF56935">
    <property type="entry name" value="Porins"/>
    <property type="match status" value="1"/>
</dbReference>
<name>A0A8S8XAM4_9PROT</name>
<proteinExistence type="predicted"/>
<evidence type="ECO:0000256" key="1">
    <source>
        <dbReference type="SAM" id="SignalP"/>
    </source>
</evidence>
<feature type="chain" id="PRO_5035822470" description="Porin domain-containing protein" evidence="1">
    <location>
        <begin position="22"/>
        <end position="411"/>
    </location>
</feature>
<reference evidence="2" key="1">
    <citation type="submission" date="2021-02" db="EMBL/GenBank/DDBJ databases">
        <title>Genome sequence of Rhodospirillales sp. strain TMPK1 isolated from soil.</title>
        <authorList>
            <person name="Nakai R."/>
            <person name="Kusada H."/>
            <person name="Tamaki H."/>
        </authorList>
    </citation>
    <scope>NUCLEOTIDE SEQUENCE</scope>
    <source>
        <strain evidence="2">TMPK1</strain>
    </source>
</reference>
<protein>
    <recommendedName>
        <fullName evidence="4">Porin domain-containing protein</fullName>
    </recommendedName>
</protein>
<dbReference type="AlphaFoldDB" id="A0A8S8XAM4"/>
<dbReference type="EMBL" id="BOPV01000001">
    <property type="protein sequence ID" value="GIL38407.1"/>
    <property type="molecule type" value="Genomic_DNA"/>
</dbReference>